<feature type="region of interest" description="Disordered" evidence="2">
    <location>
        <begin position="612"/>
        <end position="642"/>
    </location>
</feature>
<evidence type="ECO:0000313" key="4">
    <source>
        <dbReference type="Proteomes" id="UP001632038"/>
    </source>
</evidence>
<proteinExistence type="predicted"/>
<accession>A0ABD3DN63</accession>
<evidence type="ECO:0000313" key="3">
    <source>
        <dbReference type="EMBL" id="KAL3643512.1"/>
    </source>
</evidence>
<comment type="caution">
    <text evidence="3">The sequence shown here is derived from an EMBL/GenBank/DDBJ whole genome shotgun (WGS) entry which is preliminary data.</text>
</comment>
<sequence length="776" mass="85598">MNIKTSVPWSSETNWLIAHGSLEAYITVESSDYPVAEPDSECAPRKSPLVLKPPVPDSGPCEIKICFDQKYDISQIYVRSTARVYEVYYARSPLGSSNEYLCTVRCAVAERDDLLLQTSCIDNAVEEHSGCLLGEVNEENGEGTVTSEDGWVKIKSPDVGTSSVHDKVINTDRVENVQDLYEATAQISDSDPCSVLTIRLLSVQDKGLLYVDEVYVFVDPVESTDLENEKVNQSSQLMAMFVPTLMHLSKSGLRQVQDQRSSDEVLKKDNNNMDSGSRRIDETGVRLEVNEVNEEYVKPKEEIEKDVLKEPVNSLPGHLERALEQLISRVSRVEDICMRFEEKMMMPIERIEARLQQVEHQLQKLSDINNSKYYGFPCGTKISAPAFSCSDESLPSSLHNEQSDFTASGASEIEKKVFSCNDTPELLSQDAKLYPGLIISAPEFLCNDTPELLSQDAKLYPGLIISAPEFLCDEEEEEEEDNLETLKVSPKKAVSVDDALAAALNGFLSSAAIIRPFDEVHEEYQKSPSAEKNEEIGSDEHLNYPETSLDRAFEIKNEEIGIQSETQLTCFTDPCDFSQTCESESVSHVDLPAAAFEIKTIDSYIESDKILDSKPHHDEDSVEAGTTNNGFHDKTNPDDDGTTVNGFYDKTNPDDDGMASKQSVLESVSSCASVALLDFEFPILEVKFASDVCASAKSSLEALLAESDTEAPLIDDIEQVNAVVLDGKETSYLLPVNDLLIDKGFSAAAGVDTFSDLEGGPHNLCGGPEMKVLSLI</sequence>
<reference evidence="4" key="1">
    <citation type="journal article" date="2024" name="IScience">
        <title>Strigolactones Initiate the Formation of Haustorium-like Structures in Castilleja.</title>
        <authorList>
            <person name="Buerger M."/>
            <person name="Peterson D."/>
            <person name="Chory J."/>
        </authorList>
    </citation>
    <scope>NUCLEOTIDE SEQUENCE [LARGE SCALE GENOMIC DNA]</scope>
</reference>
<feature type="compositionally biased region" description="Basic and acidic residues" evidence="2">
    <location>
        <begin position="260"/>
        <end position="278"/>
    </location>
</feature>
<evidence type="ECO:0000256" key="2">
    <source>
        <dbReference type="SAM" id="MobiDB-lite"/>
    </source>
</evidence>
<feature type="region of interest" description="Disordered" evidence="2">
    <location>
        <begin position="257"/>
        <end position="278"/>
    </location>
</feature>
<dbReference type="PANTHER" id="PTHR37261">
    <property type="entry name" value="40S RIBOSOMAL PROTEIN S27"/>
    <property type="match status" value="1"/>
</dbReference>
<evidence type="ECO:0000256" key="1">
    <source>
        <dbReference type="SAM" id="Coils"/>
    </source>
</evidence>
<organism evidence="3 4">
    <name type="scientific">Castilleja foliolosa</name>
    <dbReference type="NCBI Taxonomy" id="1961234"/>
    <lineage>
        <taxon>Eukaryota</taxon>
        <taxon>Viridiplantae</taxon>
        <taxon>Streptophyta</taxon>
        <taxon>Embryophyta</taxon>
        <taxon>Tracheophyta</taxon>
        <taxon>Spermatophyta</taxon>
        <taxon>Magnoliopsida</taxon>
        <taxon>eudicotyledons</taxon>
        <taxon>Gunneridae</taxon>
        <taxon>Pentapetalae</taxon>
        <taxon>asterids</taxon>
        <taxon>lamiids</taxon>
        <taxon>Lamiales</taxon>
        <taxon>Orobanchaceae</taxon>
        <taxon>Pedicularideae</taxon>
        <taxon>Castillejinae</taxon>
        <taxon>Castilleja</taxon>
    </lineage>
</organism>
<feature type="region of interest" description="Disordered" evidence="2">
    <location>
        <begin position="524"/>
        <end position="545"/>
    </location>
</feature>
<keyword evidence="4" id="KW-1185">Reference proteome</keyword>
<keyword evidence="1" id="KW-0175">Coiled coil</keyword>
<dbReference type="PANTHER" id="PTHR37261:SF1">
    <property type="entry name" value="40S RIBOSOMAL PROTEIN S27"/>
    <property type="match status" value="1"/>
</dbReference>
<dbReference type="Proteomes" id="UP001632038">
    <property type="component" value="Unassembled WGS sequence"/>
</dbReference>
<protein>
    <submittedName>
        <fullName evidence="3">Uncharacterized protein</fullName>
    </submittedName>
</protein>
<name>A0ABD3DN63_9LAMI</name>
<gene>
    <name evidence="3" type="ORF">CASFOL_014327</name>
</gene>
<feature type="coiled-coil region" evidence="1">
    <location>
        <begin position="323"/>
        <end position="368"/>
    </location>
</feature>
<dbReference type="EMBL" id="JAVIJP010000016">
    <property type="protein sequence ID" value="KAL3643512.1"/>
    <property type="molecule type" value="Genomic_DNA"/>
</dbReference>
<dbReference type="AlphaFoldDB" id="A0ABD3DN63"/>